<dbReference type="CDD" id="cd17909">
    <property type="entry name" value="CheC_ClassI"/>
    <property type="match status" value="1"/>
</dbReference>
<dbReference type="RefSeq" id="WP_073089598.1">
    <property type="nucleotide sequence ID" value="NZ_FQWY01000006.1"/>
</dbReference>
<name>A0A1M5KXQ1_9FIRM</name>
<organism evidence="4 5">
    <name type="scientific">Thermosyntropha lipolytica DSM 11003</name>
    <dbReference type="NCBI Taxonomy" id="1123382"/>
    <lineage>
        <taxon>Bacteria</taxon>
        <taxon>Bacillati</taxon>
        <taxon>Bacillota</taxon>
        <taxon>Clostridia</taxon>
        <taxon>Eubacteriales</taxon>
        <taxon>Syntrophomonadaceae</taxon>
        <taxon>Thermosyntropha</taxon>
    </lineage>
</organism>
<dbReference type="PANTHER" id="PTHR43693:SF1">
    <property type="entry name" value="PROTEIN PHOSPHATASE CHEZ"/>
    <property type="match status" value="1"/>
</dbReference>
<dbReference type="EMBL" id="FQWY01000006">
    <property type="protein sequence ID" value="SHG57527.1"/>
    <property type="molecule type" value="Genomic_DNA"/>
</dbReference>
<sequence>MVDDFSKLSGLQLDALREIGNIGAGNAATALAQMINAKIDMSVPQARIMLFSEVPDLVGGADKHVVGIYLRVEGSAPASILFIIPVEKACLLVDMLMFKPLGTTNMDNFGDMEMSAMMELGNIISATYLNALAAFTGLKLLPSVPALGIDMAGAVMDAILAQFGEVADHVLVLETDFRKEAVDLVGHFILLPEPGALDTILKALGVSM</sequence>
<dbReference type="InterPro" id="IPR007597">
    <property type="entry name" value="CheC"/>
</dbReference>
<dbReference type="SUPFAM" id="SSF103039">
    <property type="entry name" value="CheC-like"/>
    <property type="match status" value="1"/>
</dbReference>
<feature type="domain" description="CheC-like protein" evidence="3">
    <location>
        <begin position="12"/>
        <end position="45"/>
    </location>
</feature>
<keyword evidence="2" id="KW-0378">Hydrolase</keyword>
<dbReference type="InterPro" id="IPR050992">
    <property type="entry name" value="CheZ_family_phosphatases"/>
</dbReference>
<dbReference type="STRING" id="1123382.SAMN02745221_00513"/>
<evidence type="ECO:0000313" key="4">
    <source>
        <dbReference type="EMBL" id="SHG57527.1"/>
    </source>
</evidence>
<proteinExistence type="predicted"/>
<gene>
    <name evidence="4" type="ORF">SAMN02745221_00513</name>
</gene>
<keyword evidence="1" id="KW-0145">Chemotaxis</keyword>
<accession>A0A1M5KXQ1</accession>
<dbReference type="Gene3D" id="3.40.1550.10">
    <property type="entry name" value="CheC-like"/>
    <property type="match status" value="1"/>
</dbReference>
<evidence type="ECO:0000256" key="1">
    <source>
        <dbReference type="ARBA" id="ARBA00022500"/>
    </source>
</evidence>
<dbReference type="Pfam" id="PF04509">
    <property type="entry name" value="CheC"/>
    <property type="match status" value="2"/>
</dbReference>
<evidence type="ECO:0000256" key="2">
    <source>
        <dbReference type="ARBA" id="ARBA00022801"/>
    </source>
</evidence>
<dbReference type="GO" id="GO:0016787">
    <property type="term" value="F:hydrolase activity"/>
    <property type="evidence" value="ECO:0007669"/>
    <property type="project" value="UniProtKB-KW"/>
</dbReference>
<protein>
    <submittedName>
        <fullName evidence="4">Chemotaxis protein CheC</fullName>
    </submittedName>
</protein>
<keyword evidence="5" id="KW-1185">Reference proteome</keyword>
<dbReference type="PANTHER" id="PTHR43693">
    <property type="entry name" value="PROTEIN PHOSPHATASE CHEZ"/>
    <property type="match status" value="1"/>
</dbReference>
<dbReference type="InterPro" id="IPR028976">
    <property type="entry name" value="CheC-like_sf"/>
</dbReference>
<reference evidence="5" key="1">
    <citation type="submission" date="2016-11" db="EMBL/GenBank/DDBJ databases">
        <authorList>
            <person name="Varghese N."/>
            <person name="Submissions S."/>
        </authorList>
    </citation>
    <scope>NUCLEOTIDE SEQUENCE [LARGE SCALE GENOMIC DNA]</scope>
    <source>
        <strain evidence="5">DSM 11003</strain>
    </source>
</reference>
<dbReference type="OrthoDB" id="9812187at2"/>
<dbReference type="Proteomes" id="UP000242329">
    <property type="component" value="Unassembled WGS sequence"/>
</dbReference>
<dbReference type="AlphaFoldDB" id="A0A1M5KXQ1"/>
<feature type="domain" description="CheC-like protein" evidence="3">
    <location>
        <begin position="112"/>
        <end position="148"/>
    </location>
</feature>
<evidence type="ECO:0000313" key="5">
    <source>
        <dbReference type="Proteomes" id="UP000242329"/>
    </source>
</evidence>
<dbReference type="GO" id="GO:0006935">
    <property type="term" value="P:chemotaxis"/>
    <property type="evidence" value="ECO:0007669"/>
    <property type="project" value="UniProtKB-KW"/>
</dbReference>
<evidence type="ECO:0000259" key="3">
    <source>
        <dbReference type="Pfam" id="PF04509"/>
    </source>
</evidence>